<evidence type="ECO:0000313" key="1">
    <source>
        <dbReference type="EMBL" id="RMU46604.1"/>
    </source>
</evidence>
<proteinExistence type="predicted"/>
<protein>
    <submittedName>
        <fullName evidence="1">Uncharacterized protein</fullName>
    </submittedName>
</protein>
<dbReference type="EMBL" id="RBUA01001266">
    <property type="protein sequence ID" value="RMU46604.1"/>
    <property type="molecule type" value="Genomic_DNA"/>
</dbReference>
<comment type="caution">
    <text evidence="1">The sequence shown here is derived from an EMBL/GenBank/DDBJ whole genome shotgun (WGS) entry which is preliminary data.</text>
</comment>
<gene>
    <name evidence="1" type="ORF">ALP29_201487</name>
</gene>
<reference evidence="1 2" key="1">
    <citation type="submission" date="2018-08" db="EMBL/GenBank/DDBJ databases">
        <title>Recombination of ecologically and evolutionarily significant loci maintains genetic cohesion in the Pseudomonas syringae species complex.</title>
        <authorList>
            <person name="Dillon M."/>
            <person name="Thakur S."/>
            <person name="Almeida R.N.D."/>
            <person name="Weir B.S."/>
            <person name="Guttman D.S."/>
        </authorList>
    </citation>
    <scope>NUCLEOTIDE SEQUENCE [LARGE SCALE GENOMIC DNA]</scope>
    <source>
        <strain evidence="1 2">ICMP 14479</strain>
    </source>
</reference>
<dbReference type="AlphaFoldDB" id="A0A3M5UM77"/>
<name>A0A3M5UM77_PSESX</name>
<sequence>MTCNAINSSSQASKAFLIRRLNTLDSGLDDYNFKKNGRPHELSHLSYATFKEPLKPKNYSPDKEPAAQSLLRLLPYSMPSSILTRATEK</sequence>
<organism evidence="1 2">
    <name type="scientific">Pseudomonas syringae pv. avii</name>
    <dbReference type="NCBI Taxonomy" id="663959"/>
    <lineage>
        <taxon>Bacteria</taxon>
        <taxon>Pseudomonadati</taxon>
        <taxon>Pseudomonadota</taxon>
        <taxon>Gammaproteobacteria</taxon>
        <taxon>Pseudomonadales</taxon>
        <taxon>Pseudomonadaceae</taxon>
        <taxon>Pseudomonas</taxon>
        <taxon>Pseudomonas syringae</taxon>
    </lineage>
</organism>
<accession>A0A3M5UM77</accession>
<dbReference type="Proteomes" id="UP000280395">
    <property type="component" value="Unassembled WGS sequence"/>
</dbReference>
<evidence type="ECO:0000313" key="2">
    <source>
        <dbReference type="Proteomes" id="UP000280395"/>
    </source>
</evidence>